<accession>A0ABY5WC41</accession>
<evidence type="ECO:0000313" key="1">
    <source>
        <dbReference type="EMBL" id="UWP86910.1"/>
    </source>
</evidence>
<name>A0ABY5WC41_9ACTN</name>
<keyword evidence="2" id="KW-1185">Reference proteome</keyword>
<reference evidence="1" key="1">
    <citation type="submission" date="2021-04" db="EMBL/GenBank/DDBJ databases">
        <authorList>
            <person name="Hartkoorn R.C."/>
            <person name="Beaudoing E."/>
            <person name="Hot D."/>
        </authorList>
    </citation>
    <scope>NUCLEOTIDE SEQUENCE</scope>
    <source>
        <strain evidence="1">NRRL B-16292</strain>
    </source>
</reference>
<sequence>MTSSKPVAPASTLELTDALVSGVDSCQWARTLVLAGGEHATIGAAALADIGLAPMASGR</sequence>
<gene>
    <name evidence="1" type="ORF">Dfulv_22765</name>
</gene>
<evidence type="ECO:0000313" key="2">
    <source>
        <dbReference type="Proteomes" id="UP001059617"/>
    </source>
</evidence>
<dbReference type="RefSeq" id="WP_259866559.1">
    <property type="nucleotide sequence ID" value="NZ_BAAAST010000015.1"/>
</dbReference>
<organism evidence="1 2">
    <name type="scientific">Dactylosporangium fulvum</name>
    <dbReference type="NCBI Taxonomy" id="53359"/>
    <lineage>
        <taxon>Bacteria</taxon>
        <taxon>Bacillati</taxon>
        <taxon>Actinomycetota</taxon>
        <taxon>Actinomycetes</taxon>
        <taxon>Micromonosporales</taxon>
        <taxon>Micromonosporaceae</taxon>
        <taxon>Dactylosporangium</taxon>
    </lineage>
</organism>
<dbReference type="Proteomes" id="UP001059617">
    <property type="component" value="Chromosome"/>
</dbReference>
<dbReference type="EMBL" id="CP073720">
    <property type="protein sequence ID" value="UWP86910.1"/>
    <property type="molecule type" value="Genomic_DNA"/>
</dbReference>
<proteinExistence type="predicted"/>
<reference evidence="1" key="2">
    <citation type="submission" date="2022-09" db="EMBL/GenBank/DDBJ databases">
        <title>Biosynthetic gene clusters of Dactylosporangioum fulvum.</title>
        <authorList>
            <person name="Caradec T."/>
        </authorList>
    </citation>
    <scope>NUCLEOTIDE SEQUENCE</scope>
    <source>
        <strain evidence="1">NRRL B-16292</strain>
    </source>
</reference>
<protein>
    <submittedName>
        <fullName evidence="1">Uncharacterized protein</fullName>
    </submittedName>
</protein>